<evidence type="ECO:0000256" key="8">
    <source>
        <dbReference type="ARBA" id="ARBA00022977"/>
    </source>
</evidence>
<evidence type="ECO:0000256" key="3">
    <source>
        <dbReference type="ARBA" id="ARBA00009406"/>
    </source>
</evidence>
<keyword evidence="9" id="KW-0408">Iron</keyword>
<dbReference type="Pfam" id="PF09084">
    <property type="entry name" value="NMT1"/>
    <property type="match status" value="1"/>
</dbReference>
<evidence type="ECO:0000313" key="13">
    <source>
        <dbReference type="EMBL" id="AGL02661.1"/>
    </source>
</evidence>
<name>R4KST6_9FIRM</name>
<evidence type="ECO:0000256" key="1">
    <source>
        <dbReference type="ARBA" id="ARBA00003469"/>
    </source>
</evidence>
<dbReference type="PANTHER" id="PTHR31528">
    <property type="entry name" value="4-AMINO-5-HYDROXYMETHYL-2-METHYLPYRIMIDINE PHOSPHATE SYNTHASE THI11-RELATED"/>
    <property type="match status" value="1"/>
</dbReference>
<evidence type="ECO:0000256" key="10">
    <source>
        <dbReference type="ARBA" id="ARBA00033171"/>
    </source>
</evidence>
<dbReference type="STRING" id="767817.Desgi_3315"/>
<evidence type="ECO:0000313" key="14">
    <source>
        <dbReference type="Proteomes" id="UP000013520"/>
    </source>
</evidence>
<keyword evidence="14" id="KW-1185">Reference proteome</keyword>
<evidence type="ECO:0000256" key="2">
    <source>
        <dbReference type="ARBA" id="ARBA00004948"/>
    </source>
</evidence>
<comment type="similarity">
    <text evidence="3">Belongs to the NMT1/THI5 family.</text>
</comment>
<protein>
    <recommendedName>
        <fullName evidence="10">Thiamine pyrimidine synthase</fullName>
    </recommendedName>
</protein>
<accession>R4KST6</accession>
<dbReference type="GO" id="GO:0046872">
    <property type="term" value="F:metal ion binding"/>
    <property type="evidence" value="ECO:0007669"/>
    <property type="project" value="UniProtKB-KW"/>
</dbReference>
<organism evidence="13 14">
    <name type="scientific">Desulfoscipio gibsoniae DSM 7213</name>
    <dbReference type="NCBI Taxonomy" id="767817"/>
    <lineage>
        <taxon>Bacteria</taxon>
        <taxon>Bacillati</taxon>
        <taxon>Bacillota</taxon>
        <taxon>Clostridia</taxon>
        <taxon>Eubacteriales</taxon>
        <taxon>Desulfallaceae</taxon>
        <taxon>Desulfoscipio</taxon>
    </lineage>
</organism>
<sequence length="330" mass="37216">MHSVHERDKEEVVTLKVWESEKSMLHLPLYVAIKEGYFDEQGIKIQLLNRSNTATQDPYADNLADIILTDPVNCLYRKSVNPSAPLIIAVLAHRDGTFLLAREKENFTWEGLKDKNIICYPPETGPGLVMEKIIRDTGMVPMRDLCLYNRIPDELRLGVFKSGSGSYIQLTAAKAIMAEETGAGHIIARPGEKAGAFPSVLCTVQPEIINNHADAVQGFVNAIYKAQLWMQHEPDIVTGAVKIYLDELDKKTRNKIIQYYLKMGMWSPYPQVDVKTFNDITQLMKTSGQLAVPVTFKGTVNNIFASQAINTIKYIPKEEREKSWFKKIIG</sequence>
<keyword evidence="5" id="KW-0808">Transferase</keyword>
<keyword evidence="7" id="KW-0663">Pyridoxal phosphate</keyword>
<dbReference type="eggNOG" id="COG0715">
    <property type="taxonomic scope" value="Bacteria"/>
</dbReference>
<dbReference type="InterPro" id="IPR027939">
    <property type="entry name" value="NMT1/THI5"/>
</dbReference>
<dbReference type="SUPFAM" id="SSF53850">
    <property type="entry name" value="Periplasmic binding protein-like II"/>
    <property type="match status" value="1"/>
</dbReference>
<keyword evidence="6" id="KW-0479">Metal-binding</keyword>
<comment type="subunit">
    <text evidence="4">Homodimer.</text>
</comment>
<dbReference type="InterPro" id="IPR015168">
    <property type="entry name" value="SsuA/THI5"/>
</dbReference>
<dbReference type="Proteomes" id="UP000013520">
    <property type="component" value="Chromosome"/>
</dbReference>
<evidence type="ECO:0000256" key="4">
    <source>
        <dbReference type="ARBA" id="ARBA00011738"/>
    </source>
</evidence>
<evidence type="ECO:0000256" key="11">
    <source>
        <dbReference type="ARBA" id="ARBA00048179"/>
    </source>
</evidence>
<feature type="domain" description="SsuA/THI5-like" evidence="12">
    <location>
        <begin position="26"/>
        <end position="235"/>
    </location>
</feature>
<dbReference type="AlphaFoldDB" id="R4KST6"/>
<dbReference type="GO" id="GO:0016740">
    <property type="term" value="F:transferase activity"/>
    <property type="evidence" value="ECO:0007669"/>
    <property type="project" value="UniProtKB-KW"/>
</dbReference>
<evidence type="ECO:0000256" key="5">
    <source>
        <dbReference type="ARBA" id="ARBA00022679"/>
    </source>
</evidence>
<evidence type="ECO:0000256" key="7">
    <source>
        <dbReference type="ARBA" id="ARBA00022898"/>
    </source>
</evidence>
<comment type="function">
    <text evidence="1">Responsible for the formation of the pyrimidine heterocycle in the thiamine biosynthesis pathway. Catalyzes the formation of hydroxymethylpyrimidine phosphate (HMP-P) from histidine and pyridoxal phosphate (PLP). The protein uses PLP and the active site histidine to form HMP-P, generating an inactive enzyme. The enzyme can only undergo a single turnover, which suggests it is a suicide enzyme.</text>
</comment>
<gene>
    <name evidence="13" type="ORF">Desgi_3315</name>
</gene>
<proteinExistence type="inferred from homology"/>
<dbReference type="HOGENOM" id="CLU_061540_1_0_9"/>
<dbReference type="KEGG" id="dgi:Desgi_3315"/>
<evidence type="ECO:0000256" key="9">
    <source>
        <dbReference type="ARBA" id="ARBA00023004"/>
    </source>
</evidence>
<comment type="catalytic activity">
    <reaction evidence="11">
        <text>N(6)-(pyridoxal phosphate)-L-lysyl-[4-amino-5-hydroxymethyl-2-methylpyrimidine phosphate synthase] + L-histidyl-[4-amino-5-hydroxymethyl-2-methylpyrimidine phosphate synthase] + 2 Fe(3+) + 4 H2O = L-lysyl-[4-amino-5-hydroxymethyl-2-methylpyrimidine phosphate synthase] + (2S)-2-amino-5-hydroxy-4-oxopentanoyl-[4-amino-5-hydroxymethyl-2-methylpyrimidine phosphate synthase] + 4-amino-2-methyl-5-(phosphooxymethyl)pyrimidine + 3-oxopropanoate + 2 Fe(2+) + 2 H(+)</text>
        <dbReference type="Rhea" id="RHEA:65756"/>
        <dbReference type="Rhea" id="RHEA-COMP:16892"/>
        <dbReference type="Rhea" id="RHEA-COMP:16893"/>
        <dbReference type="Rhea" id="RHEA-COMP:16894"/>
        <dbReference type="Rhea" id="RHEA-COMP:16895"/>
        <dbReference type="ChEBI" id="CHEBI:15377"/>
        <dbReference type="ChEBI" id="CHEBI:15378"/>
        <dbReference type="ChEBI" id="CHEBI:29033"/>
        <dbReference type="ChEBI" id="CHEBI:29034"/>
        <dbReference type="ChEBI" id="CHEBI:29969"/>
        <dbReference type="ChEBI" id="CHEBI:29979"/>
        <dbReference type="ChEBI" id="CHEBI:33190"/>
        <dbReference type="ChEBI" id="CHEBI:58354"/>
        <dbReference type="ChEBI" id="CHEBI:143915"/>
        <dbReference type="ChEBI" id="CHEBI:157692"/>
    </reaction>
    <physiologicalReaction direction="left-to-right" evidence="11">
        <dbReference type="Rhea" id="RHEA:65757"/>
    </physiologicalReaction>
</comment>
<reference evidence="13 14" key="1">
    <citation type="submission" date="2012-01" db="EMBL/GenBank/DDBJ databases">
        <title>Complete sequence of Desulfotomaculum gibsoniae DSM 7213.</title>
        <authorList>
            <consortium name="US DOE Joint Genome Institute"/>
            <person name="Lucas S."/>
            <person name="Han J."/>
            <person name="Lapidus A."/>
            <person name="Cheng J.-F."/>
            <person name="Goodwin L."/>
            <person name="Pitluck S."/>
            <person name="Peters L."/>
            <person name="Ovchinnikova G."/>
            <person name="Teshima H."/>
            <person name="Detter J.C."/>
            <person name="Han C."/>
            <person name="Tapia R."/>
            <person name="Land M."/>
            <person name="Hauser L."/>
            <person name="Kyrpides N."/>
            <person name="Ivanova N."/>
            <person name="Pagani I."/>
            <person name="Parshina S."/>
            <person name="Plugge C."/>
            <person name="Muyzer G."/>
            <person name="Kuever J."/>
            <person name="Ivanova A."/>
            <person name="Nazina T."/>
            <person name="Klenk H.-P."/>
            <person name="Brambilla E."/>
            <person name="Spring S."/>
            <person name="Stams A.F."/>
            <person name="Woyke T."/>
        </authorList>
    </citation>
    <scope>NUCLEOTIDE SEQUENCE [LARGE SCALE GENOMIC DNA]</scope>
    <source>
        <strain evidence="13 14">DSM 7213</strain>
    </source>
</reference>
<comment type="pathway">
    <text evidence="2">Cofactor biosynthesis; thiamine diphosphate biosynthesis.</text>
</comment>
<dbReference type="GO" id="GO:0009228">
    <property type="term" value="P:thiamine biosynthetic process"/>
    <property type="evidence" value="ECO:0007669"/>
    <property type="project" value="UniProtKB-KW"/>
</dbReference>
<evidence type="ECO:0000256" key="6">
    <source>
        <dbReference type="ARBA" id="ARBA00022723"/>
    </source>
</evidence>
<dbReference type="EMBL" id="CP003273">
    <property type="protein sequence ID" value="AGL02661.1"/>
    <property type="molecule type" value="Genomic_DNA"/>
</dbReference>
<keyword evidence="8" id="KW-0784">Thiamine biosynthesis</keyword>
<dbReference type="PANTHER" id="PTHR31528:SF1">
    <property type="entry name" value="4-AMINO-5-HYDROXYMETHYL-2-METHYLPYRIMIDINE PHOSPHATE SYNTHASE THI11-RELATED"/>
    <property type="match status" value="1"/>
</dbReference>
<dbReference type="Gene3D" id="3.40.190.10">
    <property type="entry name" value="Periplasmic binding protein-like II"/>
    <property type="match status" value="1"/>
</dbReference>
<evidence type="ECO:0000259" key="12">
    <source>
        <dbReference type="Pfam" id="PF09084"/>
    </source>
</evidence>